<dbReference type="Pfam" id="PF01565">
    <property type="entry name" value="FAD_binding_4"/>
    <property type="match status" value="1"/>
</dbReference>
<dbReference type="PROSITE" id="PS51387">
    <property type="entry name" value="FAD_PCMH"/>
    <property type="match status" value="1"/>
</dbReference>
<evidence type="ECO:0000256" key="3">
    <source>
        <dbReference type="ARBA" id="ARBA00023002"/>
    </source>
</evidence>
<dbReference type="PANTHER" id="PTHR43762">
    <property type="entry name" value="L-GULONOLACTONE OXIDASE"/>
    <property type="match status" value="1"/>
</dbReference>
<keyword evidence="5" id="KW-0732">Signal</keyword>
<evidence type="ECO:0000256" key="1">
    <source>
        <dbReference type="ARBA" id="ARBA00005083"/>
    </source>
</evidence>
<dbReference type="Gene3D" id="1.10.45.10">
    <property type="entry name" value="Vanillyl-alcohol Oxidase, Chain A, domain 4"/>
    <property type="match status" value="1"/>
</dbReference>
<dbReference type="InterPro" id="IPR016171">
    <property type="entry name" value="Vanillyl_alc_oxidase_C-sub2"/>
</dbReference>
<keyword evidence="8" id="KW-1185">Reference proteome</keyword>
<dbReference type="InterPro" id="IPR016166">
    <property type="entry name" value="FAD-bd_PCMH"/>
</dbReference>
<dbReference type="GO" id="GO:0003885">
    <property type="term" value="F:D-arabinono-1,4-lactone oxidase activity"/>
    <property type="evidence" value="ECO:0007669"/>
    <property type="project" value="UniProtKB-EC"/>
</dbReference>
<dbReference type="GO" id="GO:0016020">
    <property type="term" value="C:membrane"/>
    <property type="evidence" value="ECO:0007669"/>
    <property type="project" value="InterPro"/>
</dbReference>
<evidence type="ECO:0000313" key="7">
    <source>
        <dbReference type="EMBL" id="OJJ55219.1"/>
    </source>
</evidence>
<feature type="signal peptide" evidence="5">
    <location>
        <begin position="1"/>
        <end position="23"/>
    </location>
</feature>
<proteinExistence type="predicted"/>
<evidence type="ECO:0000313" key="8">
    <source>
        <dbReference type="Proteomes" id="UP000184356"/>
    </source>
</evidence>
<evidence type="ECO:0000256" key="2">
    <source>
        <dbReference type="ARBA" id="ARBA00013136"/>
    </source>
</evidence>
<name>A0A1L9T6Z9_9EURO</name>
<keyword evidence="3" id="KW-0560">Oxidoreductase</keyword>
<dbReference type="InterPro" id="IPR016169">
    <property type="entry name" value="FAD-bd_PCMH_sub2"/>
</dbReference>
<dbReference type="OrthoDB" id="610608at2759"/>
<dbReference type="RefSeq" id="XP_040699025.1">
    <property type="nucleotide sequence ID" value="XM_040847011.1"/>
</dbReference>
<accession>A0A1L9T6Z9</accession>
<reference evidence="8" key="1">
    <citation type="journal article" date="2017" name="Genome Biol.">
        <title>Comparative genomics reveals high biological diversity and specific adaptations in the industrially and medically important fungal genus Aspergillus.</title>
        <authorList>
            <person name="de Vries R.P."/>
            <person name="Riley R."/>
            <person name="Wiebenga A."/>
            <person name="Aguilar-Osorio G."/>
            <person name="Amillis S."/>
            <person name="Uchima C.A."/>
            <person name="Anderluh G."/>
            <person name="Asadollahi M."/>
            <person name="Askin M."/>
            <person name="Barry K."/>
            <person name="Battaglia E."/>
            <person name="Bayram O."/>
            <person name="Benocci T."/>
            <person name="Braus-Stromeyer S.A."/>
            <person name="Caldana C."/>
            <person name="Canovas D."/>
            <person name="Cerqueira G.C."/>
            <person name="Chen F."/>
            <person name="Chen W."/>
            <person name="Choi C."/>
            <person name="Clum A."/>
            <person name="Dos Santos R.A."/>
            <person name="Damasio A.R."/>
            <person name="Diallinas G."/>
            <person name="Emri T."/>
            <person name="Fekete E."/>
            <person name="Flipphi M."/>
            <person name="Freyberg S."/>
            <person name="Gallo A."/>
            <person name="Gournas C."/>
            <person name="Habgood R."/>
            <person name="Hainaut M."/>
            <person name="Harispe M.L."/>
            <person name="Henrissat B."/>
            <person name="Hilden K.S."/>
            <person name="Hope R."/>
            <person name="Hossain A."/>
            <person name="Karabika E."/>
            <person name="Karaffa L."/>
            <person name="Karanyi Z."/>
            <person name="Krasevec N."/>
            <person name="Kuo A."/>
            <person name="Kusch H."/>
            <person name="LaButti K."/>
            <person name="Lagendijk E.L."/>
            <person name="Lapidus A."/>
            <person name="Levasseur A."/>
            <person name="Lindquist E."/>
            <person name="Lipzen A."/>
            <person name="Logrieco A.F."/>
            <person name="MacCabe A."/>
            <person name="Maekelae M.R."/>
            <person name="Malavazi I."/>
            <person name="Melin P."/>
            <person name="Meyer V."/>
            <person name="Mielnichuk N."/>
            <person name="Miskei M."/>
            <person name="Molnar A.P."/>
            <person name="Mule G."/>
            <person name="Ngan C.Y."/>
            <person name="Orejas M."/>
            <person name="Orosz E."/>
            <person name="Ouedraogo J.P."/>
            <person name="Overkamp K.M."/>
            <person name="Park H.-S."/>
            <person name="Perrone G."/>
            <person name="Piumi F."/>
            <person name="Punt P.J."/>
            <person name="Ram A.F."/>
            <person name="Ramon A."/>
            <person name="Rauscher S."/>
            <person name="Record E."/>
            <person name="Riano-Pachon D.M."/>
            <person name="Robert V."/>
            <person name="Roehrig J."/>
            <person name="Ruller R."/>
            <person name="Salamov A."/>
            <person name="Salih N.S."/>
            <person name="Samson R.A."/>
            <person name="Sandor E."/>
            <person name="Sanguinetti M."/>
            <person name="Schuetze T."/>
            <person name="Sepcic K."/>
            <person name="Shelest E."/>
            <person name="Sherlock G."/>
            <person name="Sophianopoulou V."/>
            <person name="Squina F.M."/>
            <person name="Sun H."/>
            <person name="Susca A."/>
            <person name="Todd R.B."/>
            <person name="Tsang A."/>
            <person name="Unkles S.E."/>
            <person name="van de Wiele N."/>
            <person name="van Rossen-Uffink D."/>
            <person name="Oliveira J.V."/>
            <person name="Vesth T.C."/>
            <person name="Visser J."/>
            <person name="Yu J.-H."/>
            <person name="Zhou M."/>
            <person name="Andersen M.R."/>
            <person name="Archer D.B."/>
            <person name="Baker S.E."/>
            <person name="Benoit I."/>
            <person name="Brakhage A.A."/>
            <person name="Braus G.H."/>
            <person name="Fischer R."/>
            <person name="Frisvad J.C."/>
            <person name="Goldman G.H."/>
            <person name="Houbraken J."/>
            <person name="Oakley B."/>
            <person name="Pocsi I."/>
            <person name="Scazzocchio C."/>
            <person name="Seiboth B."/>
            <person name="vanKuyk P.A."/>
            <person name="Wortman J."/>
            <person name="Dyer P.S."/>
            <person name="Grigoriev I.V."/>
        </authorList>
    </citation>
    <scope>NUCLEOTIDE SEQUENCE [LARGE SCALE GENOMIC DNA]</scope>
    <source>
        <strain evidence="8">CBS 593.65</strain>
    </source>
</reference>
<dbReference type="Gene3D" id="3.30.465.10">
    <property type="match status" value="1"/>
</dbReference>
<dbReference type="AlphaFoldDB" id="A0A1L9T6Z9"/>
<dbReference type="STRING" id="1036612.A0A1L9T6Z9"/>
<comment type="pathway">
    <text evidence="1">Cofactor biosynthesis; D-erythroascorbate biosynthesis; dehydro-D-arabinono-1,4-lactone from D-arabinose: step 2/2.</text>
</comment>
<dbReference type="GeneID" id="63763084"/>
<dbReference type="InterPro" id="IPR016167">
    <property type="entry name" value="FAD-bd_PCMH_sub1"/>
</dbReference>
<evidence type="ECO:0000256" key="4">
    <source>
        <dbReference type="ARBA" id="ARBA00033418"/>
    </source>
</evidence>
<evidence type="ECO:0000259" key="6">
    <source>
        <dbReference type="PROSITE" id="PS51387"/>
    </source>
</evidence>
<dbReference type="Gene3D" id="3.30.43.10">
    <property type="entry name" value="Uridine Diphospho-n-acetylenolpyruvylglucosamine Reductase, domain 2"/>
    <property type="match status" value="1"/>
</dbReference>
<dbReference type="InterPro" id="IPR007173">
    <property type="entry name" value="ALO_C"/>
</dbReference>
<feature type="domain" description="FAD-binding PCMH-type" evidence="6">
    <location>
        <begin position="33"/>
        <end position="210"/>
    </location>
</feature>
<dbReference type="InterPro" id="IPR010031">
    <property type="entry name" value="FAD_lactone_oxidase-like"/>
</dbReference>
<organism evidence="7 8">
    <name type="scientific">Aspergillus sydowii CBS 593.65</name>
    <dbReference type="NCBI Taxonomy" id="1036612"/>
    <lineage>
        <taxon>Eukaryota</taxon>
        <taxon>Fungi</taxon>
        <taxon>Dikarya</taxon>
        <taxon>Ascomycota</taxon>
        <taxon>Pezizomycotina</taxon>
        <taxon>Eurotiomycetes</taxon>
        <taxon>Eurotiomycetidae</taxon>
        <taxon>Eurotiales</taxon>
        <taxon>Aspergillaceae</taxon>
        <taxon>Aspergillus</taxon>
        <taxon>Aspergillus subgen. Nidulantes</taxon>
    </lineage>
</organism>
<dbReference type="InterPro" id="IPR036318">
    <property type="entry name" value="FAD-bd_PCMH-like_sf"/>
</dbReference>
<dbReference type="Pfam" id="PF04030">
    <property type="entry name" value="ALO"/>
    <property type="match status" value="1"/>
</dbReference>
<gene>
    <name evidence="7" type="ORF">ASPSYDRAFT_452967</name>
</gene>
<dbReference type="InterPro" id="IPR006094">
    <property type="entry name" value="Oxid_FAD_bind_N"/>
</dbReference>
<dbReference type="EMBL" id="KV878593">
    <property type="protein sequence ID" value="OJJ55219.1"/>
    <property type="molecule type" value="Genomic_DNA"/>
</dbReference>
<dbReference type="UniPathway" id="UPA00771">
    <property type="reaction ID" value="UER00766"/>
</dbReference>
<dbReference type="Gene3D" id="3.30.70.2520">
    <property type="match status" value="1"/>
</dbReference>
<dbReference type="PANTHER" id="PTHR43762:SF1">
    <property type="entry name" value="D-ARABINONO-1,4-LACTONE OXIDASE"/>
    <property type="match status" value="1"/>
</dbReference>
<dbReference type="SUPFAM" id="SSF56176">
    <property type="entry name" value="FAD-binding/transporter-associated domain-like"/>
    <property type="match status" value="1"/>
</dbReference>
<dbReference type="GO" id="GO:0071949">
    <property type="term" value="F:FAD binding"/>
    <property type="evidence" value="ECO:0007669"/>
    <property type="project" value="InterPro"/>
</dbReference>
<evidence type="ECO:0000256" key="5">
    <source>
        <dbReference type="SAM" id="SignalP"/>
    </source>
</evidence>
<dbReference type="EC" id="1.1.3.37" evidence="2"/>
<dbReference type="VEuPathDB" id="FungiDB:ASPSYDRAFT_452967"/>
<feature type="chain" id="PRO_5012815373" description="D-arabinono-1,4-lactone oxidase" evidence="5">
    <location>
        <begin position="24"/>
        <end position="498"/>
    </location>
</feature>
<protein>
    <recommendedName>
        <fullName evidence="2">D-arabinono-1,4-lactone oxidase</fullName>
        <ecNumber evidence="2">1.1.3.37</ecNumber>
    </recommendedName>
    <alternativeName>
        <fullName evidence="4">L-galactono-gamma-lactone oxidase</fullName>
    </alternativeName>
</protein>
<sequence length="498" mass="56091">MVKTKYLGSALLSLLAFNSAALAHRWFNWQEDITCEADGLFVPDDEADLVNFVKEHYPRKTMMRPVGNGHGFGNLTTCVNVGETDRRSYILSLTNLKHMQVHKSNNTVTLGAGWDLIDLIPALHDEGLQVNNLGSEMVQNYIGAATTGTHGTGKSNQNIATQIVGLRVLDAQGNIHSMDKINNPDLLKAYSIGIGAMGIVTEVTLQAEPLSYLKRTSKVIRGSHNITELYKSIAAMGDNYEQINILGPSLDWSAKDQDLVLQPQVTLVSWEKTNFSGVQNCSQDFCANDCGPCDRDYFCYDFKMSAIATPPQGICYRGFMGQFEHFLPIENLAAAGEDYLNLAKSHAKRMIPFANPDIAADDASRGYLSDDVTVITRFIKADENWMSPVNSYNLPEGSRGVFASLEYSWIPTYNNFTQQWFYQDLASEFIPRFGEKYNVRPHWNKMMFHNETYTQTIYPKMQDWLELQREMDPNCQFGNEFLVHSLGIDRCRRVSNKA</sequence>
<dbReference type="Proteomes" id="UP000184356">
    <property type="component" value="Unassembled WGS sequence"/>
</dbReference>